<dbReference type="SMART" id="SM00330">
    <property type="entry name" value="PIPKc"/>
    <property type="match status" value="1"/>
</dbReference>
<dbReference type="InterPro" id="IPR023610">
    <property type="entry name" value="PInositol-4/5-P-5/4-kinase"/>
</dbReference>
<dbReference type="GO" id="GO:0005886">
    <property type="term" value="C:plasma membrane"/>
    <property type="evidence" value="ECO:0007669"/>
    <property type="project" value="TreeGrafter"/>
</dbReference>
<dbReference type="PROSITE" id="PS51455">
    <property type="entry name" value="PIPK"/>
    <property type="match status" value="1"/>
</dbReference>
<keyword evidence="2" id="KW-0808">Transferase</keyword>
<accession>A0AAD4SD55</accession>
<evidence type="ECO:0000313" key="5">
    <source>
        <dbReference type="EMBL" id="KAI3900788.1"/>
    </source>
</evidence>
<name>A0AAD4SD55_9MAGN</name>
<feature type="domain" description="PIPK" evidence="4">
    <location>
        <begin position="1"/>
        <end position="223"/>
    </location>
</feature>
<organism evidence="5 6">
    <name type="scientific">Papaver atlanticum</name>
    <dbReference type="NCBI Taxonomy" id="357466"/>
    <lineage>
        <taxon>Eukaryota</taxon>
        <taxon>Viridiplantae</taxon>
        <taxon>Streptophyta</taxon>
        <taxon>Embryophyta</taxon>
        <taxon>Tracheophyta</taxon>
        <taxon>Spermatophyta</taxon>
        <taxon>Magnoliopsida</taxon>
        <taxon>Ranunculales</taxon>
        <taxon>Papaveraceae</taxon>
        <taxon>Papaveroideae</taxon>
        <taxon>Papaver</taxon>
    </lineage>
</organism>
<sequence>HIQGLDNIESANYVLSVCGIETLVELCSLGKSGKLLYLSHDDRFVVKTIRKTEKKALLAMLPKYVDHVQTFGSTLLTKFYGLHVVRPVGGTKIYFVVMGNILQTDLYLHRRFDLKGSSQGRSMNKVTIDEATTFKDHDLNLTFFLNPLTRHRLFTQIKKDCKFLEDAGIMGYSLLLGIHIEAPTRGSTNGRSLTTGNSFPPDSSWRQGSTELILDDSEKLTYK</sequence>
<keyword evidence="2" id="KW-0067">ATP-binding</keyword>
<dbReference type="InterPro" id="IPR027484">
    <property type="entry name" value="PInositol-4-P-5-kinase_N"/>
</dbReference>
<dbReference type="AlphaFoldDB" id="A0AAD4SD55"/>
<dbReference type="InterPro" id="IPR002498">
    <property type="entry name" value="PInositol-4-P-4/5-kinase_core"/>
</dbReference>
<dbReference type="PANTHER" id="PTHR23086">
    <property type="entry name" value="PHOSPHATIDYLINOSITOL-4-PHOSPHATE 5-KINASE"/>
    <property type="match status" value="1"/>
</dbReference>
<evidence type="ECO:0000256" key="1">
    <source>
        <dbReference type="ARBA" id="ARBA00012172"/>
    </source>
</evidence>
<dbReference type="Pfam" id="PF01504">
    <property type="entry name" value="PIP5K"/>
    <property type="match status" value="1"/>
</dbReference>
<dbReference type="GO" id="GO:0046854">
    <property type="term" value="P:phosphatidylinositol phosphate biosynthetic process"/>
    <property type="evidence" value="ECO:0007669"/>
    <property type="project" value="TreeGrafter"/>
</dbReference>
<feature type="non-terminal residue" evidence="5">
    <location>
        <position position="1"/>
    </location>
</feature>
<keyword evidence="2" id="KW-0418">Kinase</keyword>
<dbReference type="Gene3D" id="3.30.800.10">
    <property type="entry name" value="Phosphatidylinositol Phosphate Kinase II Beta"/>
    <property type="match status" value="1"/>
</dbReference>
<dbReference type="Proteomes" id="UP001202328">
    <property type="component" value="Unassembled WGS sequence"/>
</dbReference>
<protein>
    <recommendedName>
        <fullName evidence="1">1-phosphatidylinositol-4-phosphate 5-kinase</fullName>
        <ecNumber evidence="1">2.7.1.68</ecNumber>
    </recommendedName>
</protein>
<evidence type="ECO:0000256" key="2">
    <source>
        <dbReference type="PROSITE-ProRule" id="PRU00781"/>
    </source>
</evidence>
<evidence type="ECO:0000256" key="3">
    <source>
        <dbReference type="SAM" id="MobiDB-lite"/>
    </source>
</evidence>
<gene>
    <name evidence="5" type="ORF">MKW98_012512</name>
</gene>
<keyword evidence="2" id="KW-0547">Nucleotide-binding</keyword>
<evidence type="ECO:0000259" key="4">
    <source>
        <dbReference type="PROSITE" id="PS51455"/>
    </source>
</evidence>
<dbReference type="Gene3D" id="3.30.810.10">
    <property type="entry name" value="2-Layer Sandwich"/>
    <property type="match status" value="1"/>
</dbReference>
<evidence type="ECO:0000313" key="6">
    <source>
        <dbReference type="Proteomes" id="UP001202328"/>
    </source>
</evidence>
<keyword evidence="6" id="KW-1185">Reference proteome</keyword>
<dbReference type="SUPFAM" id="SSF56104">
    <property type="entry name" value="SAICAR synthase-like"/>
    <property type="match status" value="1"/>
</dbReference>
<dbReference type="GO" id="GO:0005524">
    <property type="term" value="F:ATP binding"/>
    <property type="evidence" value="ECO:0007669"/>
    <property type="project" value="UniProtKB-UniRule"/>
</dbReference>
<dbReference type="EC" id="2.7.1.68" evidence="1"/>
<dbReference type="PANTHER" id="PTHR23086:SF111">
    <property type="entry name" value="PHOSPHATIDYLINOSITOL 4-PHOSPHATE 5-KINASE 10"/>
    <property type="match status" value="1"/>
</dbReference>
<dbReference type="GO" id="GO:0016308">
    <property type="term" value="F:1-phosphatidylinositol-4-phosphate 5-kinase activity"/>
    <property type="evidence" value="ECO:0007669"/>
    <property type="project" value="UniProtKB-EC"/>
</dbReference>
<proteinExistence type="predicted"/>
<feature type="region of interest" description="Disordered" evidence="3">
    <location>
        <begin position="187"/>
        <end position="208"/>
    </location>
</feature>
<comment type="caution">
    <text evidence="5">The sequence shown here is derived from an EMBL/GenBank/DDBJ whole genome shotgun (WGS) entry which is preliminary data.</text>
</comment>
<dbReference type="InterPro" id="IPR027483">
    <property type="entry name" value="PInositol-4-P-4/5-kinase_C_sf"/>
</dbReference>
<reference evidence="5" key="1">
    <citation type="submission" date="2022-04" db="EMBL/GenBank/DDBJ databases">
        <title>A functionally conserved STORR gene fusion in Papaver species that diverged 16.8 million years ago.</title>
        <authorList>
            <person name="Catania T."/>
        </authorList>
    </citation>
    <scope>NUCLEOTIDE SEQUENCE</scope>
    <source>
        <strain evidence="5">S-188037</strain>
    </source>
</reference>
<dbReference type="EMBL" id="JAJJMB010011676">
    <property type="protein sequence ID" value="KAI3900788.1"/>
    <property type="molecule type" value="Genomic_DNA"/>
</dbReference>